<dbReference type="InterPro" id="IPR040358">
    <property type="entry name" value="At4g22758-like"/>
</dbReference>
<gene>
    <name evidence="3" type="ORF">A4U43_C09F140</name>
</gene>
<evidence type="ECO:0000259" key="2">
    <source>
        <dbReference type="Pfam" id="PF23156"/>
    </source>
</evidence>
<dbReference type="EMBL" id="CM007389">
    <property type="protein sequence ID" value="ONK57401.1"/>
    <property type="molecule type" value="Genomic_DNA"/>
</dbReference>
<dbReference type="OMA" id="CAKATAN"/>
<protein>
    <recommendedName>
        <fullName evidence="2">DUF7054 domain-containing protein</fullName>
    </recommendedName>
</protein>
<organism evidence="3 4">
    <name type="scientific">Asparagus officinalis</name>
    <name type="common">Garden asparagus</name>
    <dbReference type="NCBI Taxonomy" id="4686"/>
    <lineage>
        <taxon>Eukaryota</taxon>
        <taxon>Viridiplantae</taxon>
        <taxon>Streptophyta</taxon>
        <taxon>Embryophyta</taxon>
        <taxon>Tracheophyta</taxon>
        <taxon>Spermatophyta</taxon>
        <taxon>Magnoliopsida</taxon>
        <taxon>Liliopsida</taxon>
        <taxon>Asparagales</taxon>
        <taxon>Asparagaceae</taxon>
        <taxon>Asparagoideae</taxon>
        <taxon>Asparagus</taxon>
    </lineage>
</organism>
<proteinExistence type="predicted"/>
<dbReference type="PANTHER" id="PTHR33270">
    <property type="entry name" value="BNAC05G50380D PROTEIN"/>
    <property type="match status" value="1"/>
</dbReference>
<dbReference type="AlphaFoldDB" id="A0A5P1E432"/>
<feature type="region of interest" description="Disordered" evidence="1">
    <location>
        <begin position="1"/>
        <end position="67"/>
    </location>
</feature>
<feature type="compositionally biased region" description="Low complexity" evidence="1">
    <location>
        <begin position="37"/>
        <end position="63"/>
    </location>
</feature>
<reference evidence="4" key="1">
    <citation type="journal article" date="2017" name="Nat. Commun.">
        <title>The asparagus genome sheds light on the origin and evolution of a young Y chromosome.</title>
        <authorList>
            <person name="Harkess A."/>
            <person name="Zhou J."/>
            <person name="Xu C."/>
            <person name="Bowers J.E."/>
            <person name="Van der Hulst R."/>
            <person name="Ayyampalayam S."/>
            <person name="Mercati F."/>
            <person name="Riccardi P."/>
            <person name="McKain M.R."/>
            <person name="Kakrana A."/>
            <person name="Tang H."/>
            <person name="Ray J."/>
            <person name="Groenendijk J."/>
            <person name="Arikit S."/>
            <person name="Mathioni S.M."/>
            <person name="Nakano M."/>
            <person name="Shan H."/>
            <person name="Telgmann-Rauber A."/>
            <person name="Kanno A."/>
            <person name="Yue Z."/>
            <person name="Chen H."/>
            <person name="Li W."/>
            <person name="Chen Y."/>
            <person name="Xu X."/>
            <person name="Zhang Y."/>
            <person name="Luo S."/>
            <person name="Chen H."/>
            <person name="Gao J."/>
            <person name="Mao Z."/>
            <person name="Pires J.C."/>
            <person name="Luo M."/>
            <person name="Kudrna D."/>
            <person name="Wing R.A."/>
            <person name="Meyers B.C."/>
            <person name="Yi K."/>
            <person name="Kong H."/>
            <person name="Lavrijsen P."/>
            <person name="Sunseri F."/>
            <person name="Falavigna A."/>
            <person name="Ye Y."/>
            <person name="Leebens-Mack J.H."/>
            <person name="Chen G."/>
        </authorList>
    </citation>
    <scope>NUCLEOTIDE SEQUENCE [LARGE SCALE GENOMIC DNA]</scope>
    <source>
        <strain evidence="4">cv. DH0086</strain>
    </source>
</reference>
<evidence type="ECO:0000313" key="3">
    <source>
        <dbReference type="EMBL" id="ONK57401.1"/>
    </source>
</evidence>
<dbReference type="Proteomes" id="UP000243459">
    <property type="component" value="Chromosome 9"/>
</dbReference>
<evidence type="ECO:0000313" key="4">
    <source>
        <dbReference type="Proteomes" id="UP000243459"/>
    </source>
</evidence>
<accession>A0A5P1E432</accession>
<dbReference type="Gramene" id="ONK57401">
    <property type="protein sequence ID" value="ONK57401"/>
    <property type="gene ID" value="A4U43_C09F140"/>
</dbReference>
<name>A0A5P1E432_ASPOF</name>
<sequence>MAPLQPSAWPQNSRNHRHGLQHEGGLIGGWKNSGGCSRNSNRGAAAAPGRSSSFHGRTTTTTTADLQKEIMRRPKTQPDLLAGIGGSAARKLVMASTDWTVHQLIAAAIKQYLKEGRRPLLPTTDPSAFGLHYSQFSFECLDPNGKLIGLGSRNFFLCPKDTTTTISASASASPTTTASSSAAAAAAPPSSSLCSTEADKAASKITIPWLRFMGFLF</sequence>
<feature type="domain" description="DUF7054" evidence="2">
    <location>
        <begin position="92"/>
        <end position="158"/>
    </location>
</feature>
<keyword evidence="4" id="KW-1185">Reference proteome</keyword>
<dbReference type="InterPro" id="IPR055482">
    <property type="entry name" value="DUF7054"/>
</dbReference>
<dbReference type="PANTHER" id="PTHR33270:SF24">
    <property type="entry name" value="EXPRESSED PROTEIN"/>
    <property type="match status" value="1"/>
</dbReference>
<dbReference type="Pfam" id="PF23156">
    <property type="entry name" value="DUF7054"/>
    <property type="match status" value="1"/>
</dbReference>
<evidence type="ECO:0000256" key="1">
    <source>
        <dbReference type="SAM" id="MobiDB-lite"/>
    </source>
</evidence>